<keyword evidence="3" id="KW-1185">Reference proteome</keyword>
<accession>A0AAW0FID2</accession>
<evidence type="ECO:0000313" key="3">
    <source>
        <dbReference type="Proteomes" id="UP001385951"/>
    </source>
</evidence>
<dbReference type="EMBL" id="JASBNA010000041">
    <property type="protein sequence ID" value="KAK7681473.1"/>
    <property type="molecule type" value="Genomic_DNA"/>
</dbReference>
<gene>
    <name evidence="2" type="ORF">QCA50_015565</name>
</gene>
<feature type="signal peptide" evidence="1">
    <location>
        <begin position="1"/>
        <end position="21"/>
    </location>
</feature>
<protein>
    <submittedName>
        <fullName evidence="2">Uncharacterized protein</fullName>
    </submittedName>
</protein>
<proteinExistence type="predicted"/>
<evidence type="ECO:0000313" key="2">
    <source>
        <dbReference type="EMBL" id="KAK7681473.1"/>
    </source>
</evidence>
<evidence type="ECO:0000256" key="1">
    <source>
        <dbReference type="SAM" id="SignalP"/>
    </source>
</evidence>
<name>A0AAW0FID2_9APHY</name>
<dbReference type="Proteomes" id="UP001385951">
    <property type="component" value="Unassembled WGS sequence"/>
</dbReference>
<sequence>MHYLFFFISLILSTAPVAVVACEGECIVGITNAFLGNYTDPIRITMEQIAQQISYSIPNQPPPFRTINYLQPILDAYNNGAYDGMENAIFPSYFHGKCLRDGVTPPGCPNPDCDVVCGTPGSLVHFYSKLRYIAFDQTRRGLQALSAPGADAYNQLEQAVLDSVHQGSNSRRDGRLSRYGLSYARRSDDDDVRSQLKSIMDNLSSTMERVCGGTGSGKTNGLPDCSWTSPMKEYILTFP</sequence>
<reference evidence="2 3" key="1">
    <citation type="submission" date="2022-09" db="EMBL/GenBank/DDBJ databases">
        <authorList>
            <person name="Palmer J.M."/>
        </authorList>
    </citation>
    <scope>NUCLEOTIDE SEQUENCE [LARGE SCALE GENOMIC DNA]</scope>
    <source>
        <strain evidence="2 3">DSM 7382</strain>
    </source>
</reference>
<keyword evidence="1" id="KW-0732">Signal</keyword>
<dbReference type="AlphaFoldDB" id="A0AAW0FID2"/>
<organism evidence="2 3">
    <name type="scientific">Cerrena zonata</name>
    <dbReference type="NCBI Taxonomy" id="2478898"/>
    <lineage>
        <taxon>Eukaryota</taxon>
        <taxon>Fungi</taxon>
        <taxon>Dikarya</taxon>
        <taxon>Basidiomycota</taxon>
        <taxon>Agaricomycotina</taxon>
        <taxon>Agaricomycetes</taxon>
        <taxon>Polyporales</taxon>
        <taxon>Cerrenaceae</taxon>
        <taxon>Cerrena</taxon>
    </lineage>
</organism>
<comment type="caution">
    <text evidence="2">The sequence shown here is derived from an EMBL/GenBank/DDBJ whole genome shotgun (WGS) entry which is preliminary data.</text>
</comment>
<feature type="chain" id="PRO_5043788175" evidence="1">
    <location>
        <begin position="22"/>
        <end position="239"/>
    </location>
</feature>